<evidence type="ECO:0008006" key="4">
    <source>
        <dbReference type="Google" id="ProtNLM"/>
    </source>
</evidence>
<sequence>MKGCLRVALLLTTCTGFMNTAGAQLANPYARPDSGATTVEKNARDDFSRFATGGFKVLESVKGDLTGVGHADALLVLDPPLSDPSVAREGLKRSVLLLVRDSRGDLQKAASNLNIVPCSTCAGAAGDPYAYSKIEKGHFTIVLGGGSRERWTDEYSFSYAPDTMKWLVSRVVRKVVDMDSNNQKQIELTGKELGEISFNDFDPEQLPEVTLP</sequence>
<reference evidence="2 3" key="1">
    <citation type="submission" date="2015-09" db="EMBL/GenBank/DDBJ databases">
        <title>Genome sequence of ICMP 11288.</title>
        <authorList>
            <person name="Visnovsky S."/>
            <person name="Lu A."/>
            <person name="Panda P."/>
            <person name="Pitman A."/>
        </authorList>
    </citation>
    <scope>NUCLEOTIDE SEQUENCE [LARGE SCALE GENOMIC DNA]</scope>
    <source>
        <strain evidence="2 3">ICMP 11288</strain>
    </source>
</reference>
<keyword evidence="1" id="KW-0732">Signal</keyword>
<accession>A0A0W0I2U3</accession>
<comment type="caution">
    <text evidence="2">The sequence shown here is derived from an EMBL/GenBank/DDBJ whole genome shotgun (WGS) entry which is preliminary data.</text>
</comment>
<evidence type="ECO:0000256" key="1">
    <source>
        <dbReference type="SAM" id="SignalP"/>
    </source>
</evidence>
<feature type="chain" id="PRO_5006904044" description="Lipoprotein" evidence="1">
    <location>
        <begin position="24"/>
        <end position="212"/>
    </location>
</feature>
<proteinExistence type="predicted"/>
<feature type="signal peptide" evidence="1">
    <location>
        <begin position="1"/>
        <end position="23"/>
    </location>
</feature>
<organism evidence="2 3">
    <name type="scientific">Pseudomonas fluorescens ICMP 11288</name>
    <dbReference type="NCBI Taxonomy" id="1198309"/>
    <lineage>
        <taxon>Bacteria</taxon>
        <taxon>Pseudomonadati</taxon>
        <taxon>Pseudomonadota</taxon>
        <taxon>Gammaproteobacteria</taxon>
        <taxon>Pseudomonadales</taxon>
        <taxon>Pseudomonadaceae</taxon>
        <taxon>Pseudomonas</taxon>
    </lineage>
</organism>
<evidence type="ECO:0000313" key="2">
    <source>
        <dbReference type="EMBL" id="KTB67439.1"/>
    </source>
</evidence>
<dbReference type="AlphaFoldDB" id="A0A0W0I2U3"/>
<dbReference type="EMBL" id="LKEF01000011">
    <property type="protein sequence ID" value="KTB67439.1"/>
    <property type="molecule type" value="Genomic_DNA"/>
</dbReference>
<name>A0A0W0I2U3_PSEFL</name>
<protein>
    <recommendedName>
        <fullName evidence="4">Lipoprotein</fullName>
    </recommendedName>
</protein>
<gene>
    <name evidence="2" type="ORF">AO063_22305</name>
</gene>
<evidence type="ECO:0000313" key="3">
    <source>
        <dbReference type="Proteomes" id="UP000054197"/>
    </source>
</evidence>
<dbReference type="Proteomes" id="UP000054197">
    <property type="component" value="Unassembled WGS sequence"/>
</dbReference>